<feature type="region of interest" description="Disordered" evidence="5">
    <location>
        <begin position="324"/>
        <end position="345"/>
    </location>
</feature>
<feature type="coiled-coil region" evidence="4">
    <location>
        <begin position="251"/>
        <end position="278"/>
    </location>
</feature>
<feature type="domain" description="BTB" evidence="6">
    <location>
        <begin position="355"/>
        <end position="413"/>
    </location>
</feature>
<dbReference type="PANTHER" id="PTHR46231:SF1">
    <property type="entry name" value="ANKYRIN REPEAT AND BTB_POZ DOMAIN-CONTAINING PROTEIN 1"/>
    <property type="match status" value="1"/>
</dbReference>
<dbReference type="PROSITE" id="PS50088">
    <property type="entry name" value="ANK_REPEAT"/>
    <property type="match status" value="1"/>
</dbReference>
<evidence type="ECO:0000259" key="6">
    <source>
        <dbReference type="PROSITE" id="PS50097"/>
    </source>
</evidence>
<dbReference type="Gene3D" id="3.30.710.10">
    <property type="entry name" value="Potassium Channel Kv1.1, Chain A"/>
    <property type="match status" value="2"/>
</dbReference>
<dbReference type="FunFam" id="1.25.40.20:FF:000248">
    <property type="entry name" value="Ankyrin repeat and BTB/POZ domain protein"/>
    <property type="match status" value="1"/>
</dbReference>
<feature type="domain" description="BTB" evidence="6">
    <location>
        <begin position="150"/>
        <end position="216"/>
    </location>
</feature>
<dbReference type="InterPro" id="IPR036770">
    <property type="entry name" value="Ankyrin_rpt-contain_sf"/>
</dbReference>
<dbReference type="EMBL" id="JANBVN010000335">
    <property type="protein sequence ID" value="KAJ9129485.1"/>
    <property type="molecule type" value="Genomic_DNA"/>
</dbReference>
<evidence type="ECO:0000256" key="2">
    <source>
        <dbReference type="ARBA" id="ARBA00023043"/>
    </source>
</evidence>
<protein>
    <submittedName>
        <fullName evidence="7">BTB/POZ domain-containing protein</fullName>
    </submittedName>
</protein>
<dbReference type="InterPro" id="IPR000210">
    <property type="entry name" value="BTB/POZ_dom"/>
</dbReference>
<evidence type="ECO:0000256" key="1">
    <source>
        <dbReference type="ARBA" id="ARBA00022737"/>
    </source>
</evidence>
<evidence type="ECO:0000313" key="8">
    <source>
        <dbReference type="Proteomes" id="UP001174691"/>
    </source>
</evidence>
<dbReference type="Gene3D" id="1.25.40.20">
    <property type="entry name" value="Ankyrin repeat-containing domain"/>
    <property type="match status" value="1"/>
</dbReference>
<keyword evidence="2 3" id="KW-0040">ANK repeat</keyword>
<name>A0AA38R1U2_9PEZI</name>
<dbReference type="SMART" id="SM00225">
    <property type="entry name" value="BTB"/>
    <property type="match status" value="2"/>
</dbReference>
<sequence>MTATIRKDELEAKIKEERELVRSGELREENPLDLSPEFEEFLQACRRGDLRRCQEMISSGVNINGKDQFDYTPLIIASLCGHYELVELLLESGALADRGTWVGERTVYNALNDRIRNLLLSYDFSKSTDPLQEWASHLTSLLGRRTPKTTDLTVITASGATFELHRFILSARSPYFYRKLVDTPEITTWKLPPTIPVDSFTFVLRYLYLGDLPKDVVGPDSKSTEEDVFRGIDKLCKHLEIEKLWEAVLSANDRRLARQRYQDEVARAQRQVEETLRGTVLKHKMVVDTDKVHKIKWPYHNAMFADCILRADVEDESEEAAVTTETTNGIGIPIGPHVASPEPAESRKRARSVLYPVHKAFLIRSPYFETMFSSQFLEAQESEHLHIIKMDCGPDVLEMVLNFLYTEKADISLDLALDVLYVSDMLFLDKLKTKAAQAISTLGSGSNVTVTVDRSRTKEENGKQEVEVEPINVYDVIHAAWDLDVQRLEDFVARYLADRLEDYIDEPDFLELIQESAQRIKARQETDTIELLDDIRYYLNERFRLRFEDAGVEDMMDQEAAESDRRVFEAHREALENETEFEPPATVPSKIGANSAGEVGQLTGEEEGAVQTLDGRWAEDELARDAINYQILLDRIDAMLEKLKLDA</sequence>
<evidence type="ECO:0000256" key="4">
    <source>
        <dbReference type="SAM" id="Coils"/>
    </source>
</evidence>
<dbReference type="GO" id="GO:0000151">
    <property type="term" value="C:ubiquitin ligase complex"/>
    <property type="evidence" value="ECO:0007669"/>
    <property type="project" value="TreeGrafter"/>
</dbReference>
<accession>A0AA38R1U2</accession>
<evidence type="ECO:0000256" key="3">
    <source>
        <dbReference type="PROSITE-ProRule" id="PRU00023"/>
    </source>
</evidence>
<dbReference type="SUPFAM" id="SSF54695">
    <property type="entry name" value="POZ domain"/>
    <property type="match status" value="2"/>
</dbReference>
<dbReference type="InterPro" id="IPR011333">
    <property type="entry name" value="SKP1/BTB/POZ_sf"/>
</dbReference>
<dbReference type="InterPro" id="IPR002110">
    <property type="entry name" value="Ankyrin_rpt"/>
</dbReference>
<dbReference type="GO" id="GO:0005737">
    <property type="term" value="C:cytoplasm"/>
    <property type="evidence" value="ECO:0007669"/>
    <property type="project" value="TreeGrafter"/>
</dbReference>
<dbReference type="SUPFAM" id="SSF48403">
    <property type="entry name" value="Ankyrin repeat"/>
    <property type="match status" value="1"/>
</dbReference>
<evidence type="ECO:0000313" key="7">
    <source>
        <dbReference type="EMBL" id="KAJ9129485.1"/>
    </source>
</evidence>
<dbReference type="Pfam" id="PF12796">
    <property type="entry name" value="Ank_2"/>
    <property type="match status" value="1"/>
</dbReference>
<organism evidence="7 8">
    <name type="scientific">Coniochaeta hoffmannii</name>
    <dbReference type="NCBI Taxonomy" id="91930"/>
    <lineage>
        <taxon>Eukaryota</taxon>
        <taxon>Fungi</taxon>
        <taxon>Dikarya</taxon>
        <taxon>Ascomycota</taxon>
        <taxon>Pezizomycotina</taxon>
        <taxon>Sordariomycetes</taxon>
        <taxon>Sordariomycetidae</taxon>
        <taxon>Coniochaetales</taxon>
        <taxon>Coniochaetaceae</taxon>
        <taxon>Coniochaeta</taxon>
    </lineage>
</organism>
<feature type="repeat" description="ANK" evidence="3">
    <location>
        <begin position="69"/>
        <end position="94"/>
    </location>
</feature>
<dbReference type="PROSITE" id="PS50097">
    <property type="entry name" value="BTB"/>
    <property type="match status" value="2"/>
</dbReference>
<keyword evidence="8" id="KW-1185">Reference proteome</keyword>
<proteinExistence type="predicted"/>
<reference evidence="7" key="1">
    <citation type="submission" date="2022-07" db="EMBL/GenBank/DDBJ databases">
        <title>Fungi with potential for degradation of polypropylene.</title>
        <authorList>
            <person name="Gostincar C."/>
        </authorList>
    </citation>
    <scope>NUCLEOTIDE SEQUENCE</scope>
    <source>
        <strain evidence="7">EXF-13287</strain>
    </source>
</reference>
<dbReference type="Pfam" id="PF00651">
    <property type="entry name" value="BTB"/>
    <property type="match status" value="2"/>
</dbReference>
<gene>
    <name evidence="7" type="ORF">NKR19_g10350</name>
</gene>
<keyword evidence="1" id="KW-0677">Repeat</keyword>
<keyword evidence="4" id="KW-0175">Coiled coil</keyword>
<dbReference type="CDD" id="cd18497">
    <property type="entry name" value="BACK_ABTB1_BPOZ"/>
    <property type="match status" value="1"/>
</dbReference>
<evidence type="ECO:0000256" key="5">
    <source>
        <dbReference type="SAM" id="MobiDB-lite"/>
    </source>
</evidence>
<dbReference type="PANTHER" id="PTHR46231">
    <property type="entry name" value="ANKYRIN REPEAT AND BTB/POZ DOMAIN-CONTAINING PROTEIN 1"/>
    <property type="match status" value="1"/>
</dbReference>
<dbReference type="PROSITE" id="PS50297">
    <property type="entry name" value="ANK_REP_REGION"/>
    <property type="match status" value="1"/>
</dbReference>
<comment type="caution">
    <text evidence="7">The sequence shown here is derived from an EMBL/GenBank/DDBJ whole genome shotgun (WGS) entry which is preliminary data.</text>
</comment>
<dbReference type="InterPro" id="IPR044515">
    <property type="entry name" value="ABTB1"/>
</dbReference>
<dbReference type="Proteomes" id="UP001174691">
    <property type="component" value="Unassembled WGS sequence"/>
</dbReference>
<dbReference type="AlphaFoldDB" id="A0AA38R1U2"/>
<dbReference type="CDD" id="cd18186">
    <property type="entry name" value="BTB_POZ_ZBTB_KLHL-like"/>
    <property type="match status" value="1"/>
</dbReference>